<reference evidence="2" key="1">
    <citation type="submission" date="2020-02" db="EMBL/GenBank/DDBJ databases">
        <title>Identification and distribution of gene clusters putatively required for synthesis of sphingolipid metabolism inhibitors in phylogenetically diverse species of the filamentous fungus Fusarium.</title>
        <authorList>
            <person name="Kim H.-S."/>
            <person name="Busman M."/>
            <person name="Brown D.W."/>
            <person name="Divon H."/>
            <person name="Uhlig S."/>
            <person name="Proctor R.H."/>
        </authorList>
    </citation>
    <scope>NUCLEOTIDE SEQUENCE [LARGE SCALE GENOMIC DNA]</scope>
    <source>
        <strain evidence="2">NRRL 39464</strain>
    </source>
</reference>
<dbReference type="Pfam" id="PF19535">
    <property type="entry name" value="DUF6060"/>
    <property type="match status" value="1"/>
</dbReference>
<organism evidence="2 3">
    <name type="scientific">Fusarium oxysporum</name>
    <name type="common">Fusarium vascular wilt</name>
    <dbReference type="NCBI Taxonomy" id="5507"/>
    <lineage>
        <taxon>Eukaryota</taxon>
        <taxon>Fungi</taxon>
        <taxon>Dikarya</taxon>
        <taxon>Ascomycota</taxon>
        <taxon>Pezizomycotina</taxon>
        <taxon>Sordariomycetes</taxon>
        <taxon>Hypocreomycetidae</taxon>
        <taxon>Hypocreales</taxon>
        <taxon>Nectriaceae</taxon>
        <taxon>Fusarium</taxon>
        <taxon>Fusarium oxysporum species complex</taxon>
    </lineage>
</organism>
<gene>
    <name evidence="2" type="ORF">FOXYS1_7627</name>
</gene>
<feature type="chain" id="PRO_5034202881" description="Ecp2 effector protein domain-containing protein" evidence="1">
    <location>
        <begin position="20"/>
        <end position="257"/>
    </location>
</feature>
<comment type="caution">
    <text evidence="2">The sequence shown here is derived from an EMBL/GenBank/DDBJ whole genome shotgun (WGS) entry which is preliminary data.</text>
</comment>
<evidence type="ECO:0000313" key="2">
    <source>
        <dbReference type="EMBL" id="KAF5261678.1"/>
    </source>
</evidence>
<evidence type="ECO:0000313" key="3">
    <source>
        <dbReference type="Proteomes" id="UP000558688"/>
    </source>
</evidence>
<dbReference type="Proteomes" id="UP000558688">
    <property type="component" value="Unassembled WGS sequence"/>
</dbReference>
<dbReference type="AlphaFoldDB" id="A0A8H5EI98"/>
<keyword evidence="1" id="KW-0732">Signal</keyword>
<proteinExistence type="predicted"/>
<feature type="signal peptide" evidence="1">
    <location>
        <begin position="1"/>
        <end position="19"/>
    </location>
</feature>
<evidence type="ECO:0000256" key="1">
    <source>
        <dbReference type="SAM" id="SignalP"/>
    </source>
</evidence>
<accession>A0A8H5EI98</accession>
<protein>
    <recommendedName>
        <fullName evidence="4">Ecp2 effector protein domain-containing protein</fullName>
    </recommendedName>
</protein>
<dbReference type="EMBL" id="JAAFOW010001235">
    <property type="protein sequence ID" value="KAF5261678.1"/>
    <property type="molecule type" value="Genomic_DNA"/>
</dbReference>
<name>A0A8H5EI98_FUSOX</name>
<evidence type="ECO:0008006" key="4">
    <source>
        <dbReference type="Google" id="ProtNLM"/>
    </source>
</evidence>
<dbReference type="InterPro" id="IPR045702">
    <property type="entry name" value="DUF6060"/>
</dbReference>
<sequence length="257" mass="28926">MKFTIFFLMLFPTASLSLSKRSCKTFKLASPNDSKGYFNMGGATRLSELVNCSAERAKENGDDRGEYKIQSSKIGIILNSTITDTCNMLLDTYLENKKSILQAVRDVASPKTMEYVNLEGLVVISYKNSFLVIPKGKRGYWMFAADMNCWPGTLDDCDNDDDLDDTDVVACGFRLDRKGSSESDTEYRGRVELMEDSDPNSRVEPGVRPWPDYDRAVEMAEEWGKNDVHVEESLATRFYNVFPTLVLSSLGSVFILI</sequence>